<dbReference type="STRING" id="33033.NW74_04825"/>
<reference evidence="1 2" key="1">
    <citation type="submission" date="2014-10" db="EMBL/GenBank/DDBJ databases">
        <title>Complete genome sequence of Parvimonas micra KCOM 1535 (= ChDC B708).</title>
        <authorList>
            <person name="Kook J.-K."/>
            <person name="Park S.-N."/>
            <person name="Lim Y.K."/>
            <person name="Roh H."/>
        </authorList>
    </citation>
    <scope>NUCLEOTIDE SEQUENCE [LARGE SCALE GENOMIC DNA]</scope>
    <source>
        <strain evidence="2">KCOM 1535 / ChDC B708</strain>
    </source>
</reference>
<evidence type="ECO:0008006" key="3">
    <source>
        <dbReference type="Google" id="ProtNLM"/>
    </source>
</evidence>
<evidence type="ECO:0000313" key="1">
    <source>
        <dbReference type="EMBL" id="AIZ36706.1"/>
    </source>
</evidence>
<dbReference type="Gene3D" id="3.30.830.10">
    <property type="entry name" value="Metalloenzyme, LuxS/M16 peptidase-like"/>
    <property type="match status" value="1"/>
</dbReference>
<dbReference type="OrthoDB" id="9870524at2"/>
<dbReference type="AlphaFoldDB" id="A0A0B4S295"/>
<organism evidence="1 2">
    <name type="scientific">Parvimonas micra</name>
    <dbReference type="NCBI Taxonomy" id="33033"/>
    <lineage>
        <taxon>Bacteria</taxon>
        <taxon>Bacillati</taxon>
        <taxon>Bacillota</taxon>
        <taxon>Tissierellia</taxon>
        <taxon>Tissierellales</taxon>
        <taxon>Peptoniphilaceae</taxon>
        <taxon>Parvimonas</taxon>
    </lineage>
</organism>
<protein>
    <recommendedName>
        <fullName evidence="3">Peptidase M16 N-terminal domain-containing protein</fullName>
    </recommendedName>
</protein>
<accession>A0A0B4S295</accession>
<dbReference type="KEGG" id="pmic:NW74_04825"/>
<dbReference type="Proteomes" id="UP000031386">
    <property type="component" value="Chromosome"/>
</dbReference>
<dbReference type="RefSeq" id="WP_004633827.1">
    <property type="nucleotide sequence ID" value="NZ_CP009761.1"/>
</dbReference>
<dbReference type="EMBL" id="CP009761">
    <property type="protein sequence ID" value="AIZ36706.1"/>
    <property type="molecule type" value="Genomic_DNA"/>
</dbReference>
<gene>
    <name evidence="1" type="ORF">NW74_04825</name>
</gene>
<evidence type="ECO:0000313" key="2">
    <source>
        <dbReference type="Proteomes" id="UP000031386"/>
    </source>
</evidence>
<dbReference type="InterPro" id="IPR011249">
    <property type="entry name" value="Metalloenz_LuxS/M16"/>
</dbReference>
<dbReference type="GO" id="GO:0046872">
    <property type="term" value="F:metal ion binding"/>
    <property type="evidence" value="ECO:0007669"/>
    <property type="project" value="InterPro"/>
</dbReference>
<dbReference type="SUPFAM" id="SSF63411">
    <property type="entry name" value="LuxS/MPP-like metallohydrolase"/>
    <property type="match status" value="1"/>
</dbReference>
<proteinExistence type="predicted"/>
<keyword evidence="2" id="KW-1185">Reference proteome</keyword>
<sequence length="286" mass="33561">MSKNIYKLFYDSQIDIVKIILPIGFDSQNIGRGYAHLIEHLIIRNNYDILGKIEFSGGWFNGTTRENNTEIVIYSVSNDYGSTTIDELVKSIELYKFNLTKKDFEDEIEVIKKEYKTLMMNNSQHDINQRIGDLSQICKFDIDEANSILEKVHEKIKIIMFSKRYIKSNSSFRCFDIQVLDANKDYIIKGNNKYSYAKLKLISSVLFDEGYVDGIKILNDGLYVEKNTYKNITANLKNIANRLKILVSLSFSKYNLYFDIDDEEKKFDFDFYELWREISAKEKSLR</sequence>
<name>A0A0B4S295_9FIRM</name>